<dbReference type="AlphaFoldDB" id="A0A9Q1E9B3"/>
<keyword evidence="3" id="KW-1185">Reference proteome</keyword>
<evidence type="ECO:0000313" key="3">
    <source>
        <dbReference type="Proteomes" id="UP001152622"/>
    </source>
</evidence>
<dbReference type="EMBL" id="JAINUF010000021">
    <property type="protein sequence ID" value="KAJ8334566.1"/>
    <property type="molecule type" value="Genomic_DNA"/>
</dbReference>
<evidence type="ECO:0000256" key="1">
    <source>
        <dbReference type="SAM" id="MobiDB-lite"/>
    </source>
</evidence>
<name>A0A9Q1E9B3_SYNKA</name>
<feature type="compositionally biased region" description="Polar residues" evidence="1">
    <location>
        <begin position="55"/>
        <end position="65"/>
    </location>
</feature>
<organism evidence="2 3">
    <name type="scientific">Synaphobranchus kaupii</name>
    <name type="common">Kaup's arrowtooth eel</name>
    <dbReference type="NCBI Taxonomy" id="118154"/>
    <lineage>
        <taxon>Eukaryota</taxon>
        <taxon>Metazoa</taxon>
        <taxon>Chordata</taxon>
        <taxon>Craniata</taxon>
        <taxon>Vertebrata</taxon>
        <taxon>Euteleostomi</taxon>
        <taxon>Actinopterygii</taxon>
        <taxon>Neopterygii</taxon>
        <taxon>Teleostei</taxon>
        <taxon>Anguilliformes</taxon>
        <taxon>Synaphobranchidae</taxon>
        <taxon>Synaphobranchus</taxon>
    </lineage>
</organism>
<protein>
    <submittedName>
        <fullName evidence="2">Uncharacterized protein</fullName>
    </submittedName>
</protein>
<accession>A0A9Q1E9B3</accession>
<evidence type="ECO:0000313" key="2">
    <source>
        <dbReference type="EMBL" id="KAJ8334566.1"/>
    </source>
</evidence>
<dbReference type="Proteomes" id="UP001152622">
    <property type="component" value="Chromosome 21"/>
</dbReference>
<sequence length="96" mass="9811">MNAWAPFILPRASSAPRPALCQAPVADGARCAANGDTHAAVIKAAGRGRGGGPRNATSIHPSRSPTPLIIITANDHGTLLREPACPSSRLSPLSIL</sequence>
<feature type="region of interest" description="Disordered" evidence="1">
    <location>
        <begin position="45"/>
        <end position="67"/>
    </location>
</feature>
<gene>
    <name evidence="2" type="ORF">SKAU_G00402050</name>
</gene>
<proteinExistence type="predicted"/>
<comment type="caution">
    <text evidence="2">The sequence shown here is derived from an EMBL/GenBank/DDBJ whole genome shotgun (WGS) entry which is preliminary data.</text>
</comment>
<reference evidence="2" key="1">
    <citation type="journal article" date="2023" name="Science">
        <title>Genome structures resolve the early diversification of teleost fishes.</title>
        <authorList>
            <person name="Parey E."/>
            <person name="Louis A."/>
            <person name="Montfort J."/>
            <person name="Bouchez O."/>
            <person name="Roques C."/>
            <person name="Iampietro C."/>
            <person name="Lluch J."/>
            <person name="Castinel A."/>
            <person name="Donnadieu C."/>
            <person name="Desvignes T."/>
            <person name="Floi Bucao C."/>
            <person name="Jouanno E."/>
            <person name="Wen M."/>
            <person name="Mejri S."/>
            <person name="Dirks R."/>
            <person name="Jansen H."/>
            <person name="Henkel C."/>
            <person name="Chen W.J."/>
            <person name="Zahm M."/>
            <person name="Cabau C."/>
            <person name="Klopp C."/>
            <person name="Thompson A.W."/>
            <person name="Robinson-Rechavi M."/>
            <person name="Braasch I."/>
            <person name="Lecointre G."/>
            <person name="Bobe J."/>
            <person name="Postlethwait J.H."/>
            <person name="Berthelot C."/>
            <person name="Roest Crollius H."/>
            <person name="Guiguen Y."/>
        </authorList>
    </citation>
    <scope>NUCLEOTIDE SEQUENCE</scope>
    <source>
        <strain evidence="2">WJC10195</strain>
    </source>
</reference>